<protein>
    <submittedName>
        <fullName evidence="1">Peptidase M28</fullName>
    </submittedName>
</protein>
<evidence type="ECO:0000313" key="1">
    <source>
        <dbReference type="EMBL" id="EQD39858.1"/>
    </source>
</evidence>
<feature type="non-terminal residue" evidence="1">
    <location>
        <position position="159"/>
    </location>
</feature>
<proteinExistence type="predicted"/>
<comment type="caution">
    <text evidence="1">The sequence shown here is derived from an EMBL/GenBank/DDBJ whole genome shotgun (WGS) entry which is preliminary data.</text>
</comment>
<dbReference type="AlphaFoldDB" id="T0Z421"/>
<gene>
    <name evidence="1" type="ORF">B1A_16705</name>
</gene>
<accession>T0Z421</accession>
<reference evidence="1" key="1">
    <citation type="submission" date="2013-08" db="EMBL/GenBank/DDBJ databases">
        <authorList>
            <person name="Mendez C."/>
            <person name="Richter M."/>
            <person name="Ferrer M."/>
            <person name="Sanchez J."/>
        </authorList>
    </citation>
    <scope>NUCLEOTIDE SEQUENCE</scope>
</reference>
<organism evidence="1">
    <name type="scientific">mine drainage metagenome</name>
    <dbReference type="NCBI Taxonomy" id="410659"/>
    <lineage>
        <taxon>unclassified sequences</taxon>
        <taxon>metagenomes</taxon>
        <taxon>ecological metagenomes</taxon>
    </lineage>
</organism>
<dbReference type="EMBL" id="AUZX01012277">
    <property type="protein sequence ID" value="EQD39858.1"/>
    <property type="molecule type" value="Genomic_DNA"/>
</dbReference>
<sequence>MAITLAPQINPADLVRYGQTLTSPALAGRKPGTRGEIRTTDYLIAQLRRMHLAPGYRGRWRQPVPMVSTQLLNTGVQLRVRTPAGVQRLAYGTEMLAGTQQARARVALRNSPVVFVGYGIDAPGRHWNDYRGVDLRGKTVLVLSNDPGYTTGNPQLFNG</sequence>
<name>T0Z421_9ZZZZ</name>
<reference evidence="1" key="2">
    <citation type="journal article" date="2014" name="ISME J.">
        <title>Microbial stratification in low pH oxic and suboxic macroscopic growths along an acid mine drainage.</title>
        <authorList>
            <person name="Mendez-Garcia C."/>
            <person name="Mesa V."/>
            <person name="Sprenger R.R."/>
            <person name="Richter M."/>
            <person name="Diez M.S."/>
            <person name="Solano J."/>
            <person name="Bargiela R."/>
            <person name="Golyshina O.V."/>
            <person name="Manteca A."/>
            <person name="Ramos J.L."/>
            <person name="Gallego J.R."/>
            <person name="Llorente I."/>
            <person name="Martins Dos Santos V.A."/>
            <person name="Jensen O.N."/>
            <person name="Pelaez A.I."/>
            <person name="Sanchez J."/>
            <person name="Ferrer M."/>
        </authorList>
    </citation>
    <scope>NUCLEOTIDE SEQUENCE</scope>
</reference>